<sequence length="434" mass="47662">MCSEISPPRISFSHDLGQADHGVPIELNMSETESSLLGSNSDFEFSISSSFEHESCSADELFSNGVLLPIHVKEKFVVEKEIHSLKPRPIALLPPLPRENSSKKEVIVINSDSEQKHVSKSFWGFKKSTSLNSNSKRSLLSSLPLLSRSNSTSSVPSPRQTTLKDVHKHNSQKQASISLPRSSSSSTSSKMQQKPPLKKSYGGSLNAVRISPDWETQQEVPLLSWFVLLFSIRFLFISKAVDSLLHSYEKSFNGFVAKLTKEEAQKLAGMEGIVSVFPNEKKELYTTRSWDFMGFPNKIIGARYYRSDGKIGEHDFASPRDSEGHGTYTASTAAGNLVSGASLFSLGSGTARGGVPYARIAVYKICWSDGCFDADILAAFDDAINDGVDIISLSVGGFRPEEYFNDSIAIGGFHAMKNVFAFDLKITGAMEVWN</sequence>
<evidence type="ECO:0000313" key="7">
    <source>
        <dbReference type="EMBL" id="SPD17494.1"/>
    </source>
</evidence>
<dbReference type="Pfam" id="PF05922">
    <property type="entry name" value="Inhibitor_I9"/>
    <property type="match status" value="1"/>
</dbReference>
<dbReference type="InterPro" id="IPR000209">
    <property type="entry name" value="Peptidase_S8/S53_dom"/>
</dbReference>
<accession>A0A2N9I0F3</accession>
<dbReference type="Pfam" id="PF00082">
    <property type="entry name" value="Peptidase_S8"/>
    <property type="match status" value="1"/>
</dbReference>
<evidence type="ECO:0008006" key="8">
    <source>
        <dbReference type="Google" id="ProtNLM"/>
    </source>
</evidence>
<reference evidence="7" key="1">
    <citation type="submission" date="2018-02" db="EMBL/GenBank/DDBJ databases">
        <authorList>
            <person name="Cohen D.B."/>
            <person name="Kent A.D."/>
        </authorList>
    </citation>
    <scope>NUCLEOTIDE SEQUENCE</scope>
</reference>
<comment type="subcellular location">
    <subcellularLocation>
        <location evidence="1">Secreted</location>
    </subcellularLocation>
</comment>
<protein>
    <recommendedName>
        <fullName evidence="8">Inhibitor I9 domain-containing protein</fullName>
    </recommendedName>
</protein>
<dbReference type="InterPro" id="IPR045051">
    <property type="entry name" value="SBT"/>
</dbReference>
<dbReference type="GO" id="GO:0006508">
    <property type="term" value="P:proteolysis"/>
    <property type="evidence" value="ECO:0007669"/>
    <property type="project" value="InterPro"/>
</dbReference>
<dbReference type="SUPFAM" id="SSF52743">
    <property type="entry name" value="Subtilisin-like"/>
    <property type="match status" value="1"/>
</dbReference>
<keyword evidence="3" id="KW-0732">Signal</keyword>
<comment type="similarity">
    <text evidence="2">Belongs to the peptidase S8 family.</text>
</comment>
<feature type="compositionally biased region" description="Low complexity" evidence="4">
    <location>
        <begin position="147"/>
        <end position="159"/>
    </location>
</feature>
<feature type="compositionally biased region" description="Low complexity" evidence="4">
    <location>
        <begin position="176"/>
        <end position="189"/>
    </location>
</feature>
<evidence type="ECO:0000259" key="6">
    <source>
        <dbReference type="Pfam" id="PF05922"/>
    </source>
</evidence>
<evidence type="ECO:0000256" key="4">
    <source>
        <dbReference type="SAM" id="MobiDB-lite"/>
    </source>
</evidence>
<dbReference type="GO" id="GO:0004252">
    <property type="term" value="F:serine-type endopeptidase activity"/>
    <property type="evidence" value="ECO:0007669"/>
    <property type="project" value="InterPro"/>
</dbReference>
<evidence type="ECO:0000256" key="3">
    <source>
        <dbReference type="ARBA" id="ARBA00022729"/>
    </source>
</evidence>
<dbReference type="GO" id="GO:0005576">
    <property type="term" value="C:extracellular region"/>
    <property type="evidence" value="ECO:0007669"/>
    <property type="project" value="UniProtKB-SubCell"/>
</dbReference>
<dbReference type="Gene3D" id="3.40.50.200">
    <property type="entry name" value="Peptidase S8/S53 domain"/>
    <property type="match status" value="1"/>
</dbReference>
<evidence type="ECO:0000259" key="5">
    <source>
        <dbReference type="Pfam" id="PF00082"/>
    </source>
</evidence>
<proteinExistence type="inferred from homology"/>
<name>A0A2N9I0F3_FAGSY</name>
<gene>
    <name evidence="7" type="ORF">FSB_LOCUS45376</name>
</gene>
<dbReference type="InterPro" id="IPR036852">
    <property type="entry name" value="Peptidase_S8/S53_dom_sf"/>
</dbReference>
<feature type="region of interest" description="Disordered" evidence="4">
    <location>
        <begin position="147"/>
        <end position="202"/>
    </location>
</feature>
<dbReference type="EMBL" id="OIVN01004446">
    <property type="protein sequence ID" value="SPD17494.1"/>
    <property type="molecule type" value="Genomic_DNA"/>
</dbReference>
<dbReference type="InterPro" id="IPR010259">
    <property type="entry name" value="S8pro/Inhibitor_I9"/>
</dbReference>
<evidence type="ECO:0000256" key="2">
    <source>
        <dbReference type="ARBA" id="ARBA00011073"/>
    </source>
</evidence>
<evidence type="ECO:0000256" key="1">
    <source>
        <dbReference type="ARBA" id="ARBA00004613"/>
    </source>
</evidence>
<dbReference type="PANTHER" id="PTHR10795">
    <property type="entry name" value="PROPROTEIN CONVERTASE SUBTILISIN/KEXIN"/>
    <property type="match status" value="1"/>
</dbReference>
<dbReference type="AlphaFoldDB" id="A0A2N9I0F3"/>
<feature type="domain" description="Inhibitor I9" evidence="6">
    <location>
        <begin position="242"/>
        <end position="283"/>
    </location>
</feature>
<organism evidence="7">
    <name type="scientific">Fagus sylvatica</name>
    <name type="common">Beechnut</name>
    <dbReference type="NCBI Taxonomy" id="28930"/>
    <lineage>
        <taxon>Eukaryota</taxon>
        <taxon>Viridiplantae</taxon>
        <taxon>Streptophyta</taxon>
        <taxon>Embryophyta</taxon>
        <taxon>Tracheophyta</taxon>
        <taxon>Spermatophyta</taxon>
        <taxon>Magnoliopsida</taxon>
        <taxon>eudicotyledons</taxon>
        <taxon>Gunneridae</taxon>
        <taxon>Pentapetalae</taxon>
        <taxon>rosids</taxon>
        <taxon>fabids</taxon>
        <taxon>Fagales</taxon>
        <taxon>Fagaceae</taxon>
        <taxon>Fagus</taxon>
    </lineage>
</organism>
<feature type="domain" description="Peptidase S8/S53" evidence="5">
    <location>
        <begin position="308"/>
        <end position="396"/>
    </location>
</feature>